<reference evidence="1" key="1">
    <citation type="submission" date="2020-11" db="EMBL/GenBank/DDBJ databases">
        <authorList>
            <consortium name="DOE Joint Genome Institute"/>
            <person name="Ahrendt S."/>
            <person name="Riley R."/>
            <person name="Andreopoulos W."/>
            <person name="Labutti K."/>
            <person name="Pangilinan J."/>
            <person name="Ruiz-Duenas F.J."/>
            <person name="Barrasa J.M."/>
            <person name="Sanchez-Garcia M."/>
            <person name="Camarero S."/>
            <person name="Miyauchi S."/>
            <person name="Serrano A."/>
            <person name="Linde D."/>
            <person name="Babiker R."/>
            <person name="Drula E."/>
            <person name="Ayuso-Fernandez I."/>
            <person name="Pacheco R."/>
            <person name="Padilla G."/>
            <person name="Ferreira P."/>
            <person name="Barriuso J."/>
            <person name="Kellner H."/>
            <person name="Castanera R."/>
            <person name="Alfaro M."/>
            <person name="Ramirez L."/>
            <person name="Pisabarro A.G."/>
            <person name="Kuo A."/>
            <person name="Tritt A."/>
            <person name="Lipzen A."/>
            <person name="He G."/>
            <person name="Yan M."/>
            <person name="Ng V."/>
            <person name="Cullen D."/>
            <person name="Martin F."/>
            <person name="Rosso M.-N."/>
            <person name="Henrissat B."/>
            <person name="Hibbett D."/>
            <person name="Martinez A.T."/>
            <person name="Grigoriev I.V."/>
        </authorList>
    </citation>
    <scope>NUCLEOTIDE SEQUENCE</scope>
    <source>
        <strain evidence="1">CIRM-BRFM 674</strain>
    </source>
</reference>
<dbReference type="EMBL" id="MU155185">
    <property type="protein sequence ID" value="KAF9481043.1"/>
    <property type="molecule type" value="Genomic_DNA"/>
</dbReference>
<evidence type="ECO:0000313" key="2">
    <source>
        <dbReference type="Proteomes" id="UP000807469"/>
    </source>
</evidence>
<name>A0A9P6D2V0_9AGAR</name>
<gene>
    <name evidence="1" type="ORF">BDN70DRAFT_575000</name>
</gene>
<dbReference type="AlphaFoldDB" id="A0A9P6D2V0"/>
<dbReference type="OrthoDB" id="3258141at2759"/>
<proteinExistence type="predicted"/>
<evidence type="ECO:0000313" key="1">
    <source>
        <dbReference type="EMBL" id="KAF9481043.1"/>
    </source>
</evidence>
<comment type="caution">
    <text evidence="1">The sequence shown here is derived from an EMBL/GenBank/DDBJ whole genome shotgun (WGS) entry which is preliminary data.</text>
</comment>
<keyword evidence="2" id="KW-1185">Reference proteome</keyword>
<protein>
    <submittedName>
        <fullName evidence="1">Uncharacterized protein</fullName>
    </submittedName>
</protein>
<organism evidence="1 2">
    <name type="scientific">Pholiota conissans</name>
    <dbReference type="NCBI Taxonomy" id="109636"/>
    <lineage>
        <taxon>Eukaryota</taxon>
        <taxon>Fungi</taxon>
        <taxon>Dikarya</taxon>
        <taxon>Basidiomycota</taxon>
        <taxon>Agaricomycotina</taxon>
        <taxon>Agaricomycetes</taxon>
        <taxon>Agaricomycetidae</taxon>
        <taxon>Agaricales</taxon>
        <taxon>Agaricineae</taxon>
        <taxon>Strophariaceae</taxon>
        <taxon>Pholiota</taxon>
    </lineage>
</organism>
<dbReference type="Proteomes" id="UP000807469">
    <property type="component" value="Unassembled WGS sequence"/>
</dbReference>
<sequence length="256" mass="28183">MTTHPAKSGNDWTAGDLAFYGVKIEYQDVQQFFGEVPLPAPSICQGFLTADTNNDATDRESAVLMYYLKLATDAPEGYKETILPFFVMVLFDSLGYNRGFCGRCSWAALPFLNSGQVRDVSIDAALMKSQPNCRISLVVHQDMLEGKTGEDATARLIAEAVAAFQFTNDTRRMEGLAELNGQVIPGIIMTGTLPTFFKIPITQELARSVESGQPTATPTLINGHVPGVLHPKDGMMPLDNRRVLLQCFEAFKRCMF</sequence>
<accession>A0A9P6D2V0</accession>